<evidence type="ECO:0000256" key="2">
    <source>
        <dbReference type="ARBA" id="ARBA00022448"/>
    </source>
</evidence>
<keyword evidence="6 9" id="KW-1133">Transmembrane helix</keyword>
<evidence type="ECO:0000256" key="9">
    <source>
        <dbReference type="RuleBase" id="RU369079"/>
    </source>
</evidence>
<evidence type="ECO:0000256" key="1">
    <source>
        <dbReference type="ARBA" id="ARBA00004429"/>
    </source>
</evidence>
<keyword evidence="2 9" id="KW-0813">Transport</keyword>
<keyword evidence="3" id="KW-1003">Cell membrane</keyword>
<evidence type="ECO:0000256" key="8">
    <source>
        <dbReference type="ARBA" id="ARBA00038436"/>
    </source>
</evidence>
<keyword evidence="4 9" id="KW-0997">Cell inner membrane</keyword>
<dbReference type="InterPro" id="IPR007387">
    <property type="entry name" value="TRAP_DctQ"/>
</dbReference>
<gene>
    <name evidence="11" type="ORF">EV659_102416</name>
</gene>
<comment type="similarity">
    <text evidence="8 9">Belongs to the TRAP transporter small permease family.</text>
</comment>
<dbReference type="AlphaFoldDB" id="A0A4R2PV11"/>
<sequence length="178" mass="19122">MTIAAVCRRLSGAIAAITRPLSVAGRNLAALLLAVMVGVVLAQVGWRYGFGQALAWSEELSRVLMIWAVFLVAPWAYRTGAHVSVTLFFDALPGAAAHTLRLVLTSLVVWVLWRLLVESLDLMADGRSLQTASLGLAMAPIYTILPASFALMALVGVERWLSQAAAALDALRRRPAAR</sequence>
<reference evidence="11 12" key="1">
    <citation type="submission" date="2019-03" db="EMBL/GenBank/DDBJ databases">
        <title>Genomic Encyclopedia of Type Strains, Phase IV (KMG-IV): sequencing the most valuable type-strain genomes for metagenomic binning, comparative biology and taxonomic classification.</title>
        <authorList>
            <person name="Goeker M."/>
        </authorList>
    </citation>
    <scope>NUCLEOTIDE SEQUENCE [LARGE SCALE GENOMIC DNA]</scope>
    <source>
        <strain evidence="11 12">DSM 2132</strain>
    </source>
</reference>
<dbReference type="GO" id="GO:0015740">
    <property type="term" value="P:C4-dicarboxylate transport"/>
    <property type="evidence" value="ECO:0007669"/>
    <property type="project" value="TreeGrafter"/>
</dbReference>
<evidence type="ECO:0000313" key="11">
    <source>
        <dbReference type="EMBL" id="TCP38005.1"/>
    </source>
</evidence>
<dbReference type="OrthoDB" id="4964541at2"/>
<evidence type="ECO:0000313" key="12">
    <source>
        <dbReference type="Proteomes" id="UP000295399"/>
    </source>
</evidence>
<feature type="transmembrane region" description="Helical" evidence="9">
    <location>
        <begin position="89"/>
        <end position="113"/>
    </location>
</feature>
<comment type="subcellular location">
    <subcellularLocation>
        <location evidence="1 9">Cell inner membrane</location>
        <topology evidence="1 9">Multi-pass membrane protein</topology>
    </subcellularLocation>
</comment>
<dbReference type="Pfam" id="PF04290">
    <property type="entry name" value="DctQ"/>
    <property type="match status" value="1"/>
</dbReference>
<feature type="transmembrane region" description="Helical" evidence="9">
    <location>
        <begin position="28"/>
        <end position="48"/>
    </location>
</feature>
<comment type="subunit">
    <text evidence="9">The complex comprises the extracytoplasmic solute receptor protein and the two transmembrane proteins.</text>
</comment>
<feature type="domain" description="Tripartite ATP-independent periplasmic transporters DctQ component" evidence="10">
    <location>
        <begin position="36"/>
        <end position="164"/>
    </location>
</feature>
<dbReference type="InterPro" id="IPR055348">
    <property type="entry name" value="DctQ"/>
</dbReference>
<comment type="function">
    <text evidence="9">Part of the tripartite ATP-independent periplasmic (TRAP) transport system.</text>
</comment>
<evidence type="ECO:0000256" key="3">
    <source>
        <dbReference type="ARBA" id="ARBA00022475"/>
    </source>
</evidence>
<feature type="transmembrane region" description="Helical" evidence="9">
    <location>
        <begin position="133"/>
        <end position="155"/>
    </location>
</feature>
<keyword evidence="5 9" id="KW-0812">Transmembrane</keyword>
<keyword evidence="7 9" id="KW-0472">Membrane</keyword>
<dbReference type="Proteomes" id="UP000295399">
    <property type="component" value="Unassembled WGS sequence"/>
</dbReference>
<evidence type="ECO:0000256" key="6">
    <source>
        <dbReference type="ARBA" id="ARBA00022989"/>
    </source>
</evidence>
<feature type="transmembrane region" description="Helical" evidence="9">
    <location>
        <begin position="60"/>
        <end position="77"/>
    </location>
</feature>
<evidence type="ECO:0000259" key="10">
    <source>
        <dbReference type="Pfam" id="PF04290"/>
    </source>
</evidence>
<keyword evidence="12" id="KW-1185">Reference proteome</keyword>
<dbReference type="GO" id="GO:0022857">
    <property type="term" value="F:transmembrane transporter activity"/>
    <property type="evidence" value="ECO:0007669"/>
    <property type="project" value="UniProtKB-UniRule"/>
</dbReference>
<dbReference type="EMBL" id="SLXO01000002">
    <property type="protein sequence ID" value="TCP38005.1"/>
    <property type="molecule type" value="Genomic_DNA"/>
</dbReference>
<proteinExistence type="inferred from homology"/>
<evidence type="ECO:0000256" key="5">
    <source>
        <dbReference type="ARBA" id="ARBA00022692"/>
    </source>
</evidence>
<dbReference type="GO" id="GO:0005886">
    <property type="term" value="C:plasma membrane"/>
    <property type="evidence" value="ECO:0007669"/>
    <property type="project" value="UniProtKB-SubCell"/>
</dbReference>
<dbReference type="RefSeq" id="WP_132707650.1">
    <property type="nucleotide sequence ID" value="NZ_JACIGF010000002.1"/>
</dbReference>
<evidence type="ECO:0000256" key="7">
    <source>
        <dbReference type="ARBA" id="ARBA00023136"/>
    </source>
</evidence>
<accession>A0A4R2PV11</accession>
<organism evidence="11 12">
    <name type="scientific">Rhodothalassium salexigens DSM 2132</name>
    <dbReference type="NCBI Taxonomy" id="1188247"/>
    <lineage>
        <taxon>Bacteria</taxon>
        <taxon>Pseudomonadati</taxon>
        <taxon>Pseudomonadota</taxon>
        <taxon>Alphaproteobacteria</taxon>
        <taxon>Rhodothalassiales</taxon>
        <taxon>Rhodothalassiaceae</taxon>
        <taxon>Rhodothalassium</taxon>
    </lineage>
</organism>
<evidence type="ECO:0000256" key="4">
    <source>
        <dbReference type="ARBA" id="ARBA00022519"/>
    </source>
</evidence>
<name>A0A4R2PV11_RHOSA</name>
<dbReference type="FunCoup" id="A0A4R2PV11">
    <property type="interactions" value="51"/>
</dbReference>
<comment type="caution">
    <text evidence="11">The sequence shown here is derived from an EMBL/GenBank/DDBJ whole genome shotgun (WGS) entry which is preliminary data.</text>
</comment>
<dbReference type="PANTHER" id="PTHR35011">
    <property type="entry name" value="2,3-DIKETO-L-GULONATE TRAP TRANSPORTER SMALL PERMEASE PROTEIN YIAM"/>
    <property type="match status" value="1"/>
</dbReference>
<protein>
    <recommendedName>
        <fullName evidence="9">TRAP transporter small permease protein</fullName>
    </recommendedName>
</protein>
<dbReference type="PANTHER" id="PTHR35011:SF2">
    <property type="entry name" value="2,3-DIKETO-L-GULONATE TRAP TRANSPORTER SMALL PERMEASE PROTEIN YIAM"/>
    <property type="match status" value="1"/>
</dbReference>
<dbReference type="InParanoid" id="A0A4R2PV11"/>